<dbReference type="AlphaFoldDB" id="A0A504YBN5"/>
<feature type="region of interest" description="Disordered" evidence="1">
    <location>
        <begin position="554"/>
        <end position="597"/>
    </location>
</feature>
<protein>
    <submittedName>
        <fullName evidence="2">Uncharacterized protein</fullName>
    </submittedName>
</protein>
<evidence type="ECO:0000256" key="1">
    <source>
        <dbReference type="SAM" id="MobiDB-lite"/>
    </source>
</evidence>
<feature type="compositionally biased region" description="Polar residues" evidence="1">
    <location>
        <begin position="580"/>
        <end position="589"/>
    </location>
</feature>
<dbReference type="OrthoDB" id="6351677at2759"/>
<evidence type="ECO:0000313" key="3">
    <source>
        <dbReference type="Proteomes" id="UP000316759"/>
    </source>
</evidence>
<sequence length="890" mass="100407">MNFYLIPFSELLNQLEAMQFCRLSDSYNIDYNTLTKSELKSEPSNRNMSAAAGKLIFQAGCIAAQANRPVLRALLHQDRGDTGRHFTLLSALAVAEALQRIATRLMGIPPMLTNTLKKTPTEISLEELVRLLRHTRAVRCTRAQISEPTGPSVNWMAYSCDGTLTLRYPTGDVALLWTPAPTQYCPPDLSELHPTVDRSIKSARGKPLISVSARANKSPQPSNPDSARSTSRPVWNHRIRSNEKTAGGYWLFVFDLPAPRSQFNSEGSTITTPNLQCRAYLNANDPGQTDQMESGDERSPQSDPNESGPLIVSNEEYETESVGQLRAFFTPTGEGAIYTDMTDAFNQSYGNTLKAVFTDRACSLFDLNKSLVQTMPWPKINDESGSPKHMTPKSSMTTNLQTTVDMAINPFVRIHCANREDIRVTYNWENRVKLILLCGSQIPRESKAKKMEFMSPRKSTIRDGSSGRNALEQFVTKVPFLNSMVESVSARSNPFTRRRREEAFKRIFKDFSPVDGNLDKLQQELSVIEEEIRAICERWLKYLRDQLALQRFRSPRPRTTRSAGVVEEAEQQQQQQQQQSARTSETSGTVPVETDGFRGNFGAITEQQSVTSSSPSKFISCNSMELFRLPCPFQPNPRRAQRMPLVECPIVIRAWLETQVGSSSLRRSGRSLSQSTDRKDHKWNLDRALMRGCCCSRLEPPTVTDQELDVFLEQVIPVEQAIVVAVFDSREPSSLHTEMYRFVQEQYMAQQRKIPTVAIMRSPRLSIATGTTASAEQHTPRQQEHSVVGVGGTGACATIITRMSHYRFVTYDLHQPQSDTESLLRRRHGSRPRVGDVVIFLNGRPCHIGSTLSGYSKDQLSKWHLERRILECRYAVFQRGFILPIDFQLP</sequence>
<accession>A0A504YBN5</accession>
<proteinExistence type="predicted"/>
<feature type="region of interest" description="Disordered" evidence="1">
    <location>
        <begin position="280"/>
        <end position="310"/>
    </location>
</feature>
<dbReference type="Proteomes" id="UP000316759">
    <property type="component" value="Unassembled WGS sequence"/>
</dbReference>
<comment type="caution">
    <text evidence="2">The sequence shown here is derived from an EMBL/GenBank/DDBJ whole genome shotgun (WGS) entry which is preliminary data.</text>
</comment>
<reference evidence="2 3" key="1">
    <citation type="submission" date="2019-04" db="EMBL/GenBank/DDBJ databases">
        <title>Annotation for the trematode Fasciola gigantica.</title>
        <authorList>
            <person name="Choi Y.-J."/>
        </authorList>
    </citation>
    <scope>NUCLEOTIDE SEQUENCE [LARGE SCALE GENOMIC DNA]</scope>
    <source>
        <strain evidence="2">Uganda_cow_1</strain>
    </source>
</reference>
<gene>
    <name evidence="2" type="ORF">FGIG_01244</name>
</gene>
<feature type="region of interest" description="Disordered" evidence="1">
    <location>
        <begin position="204"/>
        <end position="238"/>
    </location>
</feature>
<name>A0A504YBN5_FASGI</name>
<evidence type="ECO:0000313" key="2">
    <source>
        <dbReference type="EMBL" id="TPP57619.1"/>
    </source>
</evidence>
<feature type="compositionally biased region" description="Polar residues" evidence="1">
    <location>
        <begin position="213"/>
        <end position="233"/>
    </location>
</feature>
<organism evidence="2 3">
    <name type="scientific">Fasciola gigantica</name>
    <name type="common">Giant liver fluke</name>
    <dbReference type="NCBI Taxonomy" id="46835"/>
    <lineage>
        <taxon>Eukaryota</taxon>
        <taxon>Metazoa</taxon>
        <taxon>Spiralia</taxon>
        <taxon>Lophotrochozoa</taxon>
        <taxon>Platyhelminthes</taxon>
        <taxon>Trematoda</taxon>
        <taxon>Digenea</taxon>
        <taxon>Plagiorchiida</taxon>
        <taxon>Echinostomata</taxon>
        <taxon>Echinostomatoidea</taxon>
        <taxon>Fasciolidae</taxon>
        <taxon>Fasciola</taxon>
    </lineage>
</organism>
<keyword evidence="3" id="KW-1185">Reference proteome</keyword>
<dbReference type="EMBL" id="SUNJ01012976">
    <property type="protein sequence ID" value="TPP57619.1"/>
    <property type="molecule type" value="Genomic_DNA"/>
</dbReference>
<feature type="region of interest" description="Disordered" evidence="1">
    <location>
        <begin position="378"/>
        <end position="397"/>
    </location>
</feature>